<keyword evidence="2" id="KW-1185">Reference proteome</keyword>
<dbReference type="EMBL" id="KC292028">
    <property type="protein sequence ID" value="AGM11778.1"/>
    <property type="molecule type" value="Genomic_DNA"/>
</dbReference>
<sequence>MVPTQIRSMTSADTYDGEAQDLQQDLAEHPAVNESHVNTSRRPHRVMADVEALPLPEGVRDILEQHHASIEQVEGGNGGLLLTLRPAKPWKPAGQRTIRAHGGSIVCTLTREALEASGLDEDVEVDIEAREDQVRITRREA</sequence>
<evidence type="ECO:0000313" key="2">
    <source>
        <dbReference type="Proteomes" id="UP000204143"/>
    </source>
</evidence>
<organism evidence="1 2">
    <name type="scientific">Haloarcula californiae tailed virus 2</name>
    <dbReference type="NCBI Taxonomy" id="1273747"/>
    <lineage>
        <taxon>Viruses</taxon>
        <taxon>Duplodnaviria</taxon>
        <taxon>Heunggongvirae</taxon>
        <taxon>Uroviricota</taxon>
        <taxon>Caudoviricetes</taxon>
        <taxon>Saparoviridae</taxon>
        <taxon>Samsavirus</taxon>
        <taxon>Samsavirus crystalli</taxon>
        <taxon>Samsavirus HCTV2</taxon>
    </lineage>
</organism>
<name>R4TNH5_9CAUD</name>
<proteinExistence type="predicted"/>
<gene>
    <name evidence="1" type="primary">1</name>
    <name evidence="1" type="ORF">HCTV2_1</name>
</gene>
<dbReference type="RefSeq" id="YP_008058363.1">
    <property type="nucleotide sequence ID" value="NC_021319.1"/>
</dbReference>
<reference evidence="1 2" key="1">
    <citation type="submission" date="2012-12" db="EMBL/GenBank/DDBJ databases">
        <authorList>
            <person name="Sencilo A."/>
            <person name="Jacobs-Sera D."/>
            <person name="Russell D.A."/>
            <person name="Ko C."/>
            <person name="Bowman C.A."/>
            <person name="Atanasova N."/>
            <person name="Osterlund E."/>
            <person name="Oksanen H.M."/>
            <person name="Bamford D.H."/>
            <person name="Hatfull G.F."/>
            <person name="Roine E."/>
            <person name="Hendrix R.W."/>
        </authorList>
    </citation>
    <scope>NUCLEOTIDE SEQUENCE [LARGE SCALE GENOMIC DNA]</scope>
</reference>
<dbReference type="GeneID" id="16193617"/>
<dbReference type="KEGG" id="vg:16193617"/>
<evidence type="ECO:0000313" key="1">
    <source>
        <dbReference type="EMBL" id="AGM11778.1"/>
    </source>
</evidence>
<accession>R4TNH5</accession>
<dbReference type="Proteomes" id="UP000204143">
    <property type="component" value="Segment"/>
</dbReference>
<protein>
    <submittedName>
        <fullName evidence="1">Uncharacterized protein</fullName>
    </submittedName>
</protein>